<reference evidence="1" key="1">
    <citation type="submission" date="2021-01" db="EMBL/GenBank/DDBJ databases">
        <authorList>
            <person name="Corre E."/>
            <person name="Pelletier E."/>
            <person name="Niang G."/>
            <person name="Scheremetjew M."/>
            <person name="Finn R."/>
            <person name="Kale V."/>
            <person name="Holt S."/>
            <person name="Cochrane G."/>
            <person name="Meng A."/>
            <person name="Brown T."/>
            <person name="Cohen L."/>
        </authorList>
    </citation>
    <scope>NUCLEOTIDE SEQUENCE</scope>
    <source>
        <strain evidence="1">CCMP3105</strain>
    </source>
</reference>
<proteinExistence type="predicted"/>
<dbReference type="AlphaFoldDB" id="A0A6T1MV80"/>
<accession>A0A6T1MV80</accession>
<sequence>MQAQTCKLELRLAASPPMVRVPRWRWHCGFLRDVTVAKLAAAVVAPCAVATLLGLPTAAPAGDGGRWGNFHTRSLILVTQAQARGRAEIQGQDDGALRV</sequence>
<organism evidence="1">
    <name type="scientific">Alexandrium monilatum</name>
    <dbReference type="NCBI Taxonomy" id="311494"/>
    <lineage>
        <taxon>Eukaryota</taxon>
        <taxon>Sar</taxon>
        <taxon>Alveolata</taxon>
        <taxon>Dinophyceae</taxon>
        <taxon>Gonyaulacales</taxon>
        <taxon>Pyrocystaceae</taxon>
        <taxon>Alexandrium</taxon>
    </lineage>
</organism>
<dbReference type="EMBL" id="HBNR01084717">
    <property type="protein sequence ID" value="CAE4662342.1"/>
    <property type="molecule type" value="Transcribed_RNA"/>
</dbReference>
<name>A0A6T1MV80_9DINO</name>
<evidence type="ECO:0000313" key="2">
    <source>
        <dbReference type="EMBL" id="CAE4662343.1"/>
    </source>
</evidence>
<evidence type="ECO:0000313" key="1">
    <source>
        <dbReference type="EMBL" id="CAE4662342.1"/>
    </source>
</evidence>
<dbReference type="EMBL" id="HBNR01084718">
    <property type="protein sequence ID" value="CAE4662343.1"/>
    <property type="molecule type" value="Transcribed_RNA"/>
</dbReference>
<protein>
    <submittedName>
        <fullName evidence="1">Uncharacterized protein</fullName>
    </submittedName>
</protein>
<gene>
    <name evidence="1" type="ORF">AMON00008_LOCUS60654</name>
    <name evidence="2" type="ORF">AMON00008_LOCUS60655</name>
</gene>